<proteinExistence type="inferred from homology"/>
<dbReference type="SUPFAM" id="SSF53850">
    <property type="entry name" value="Periplasmic binding protein-like II"/>
    <property type="match status" value="1"/>
</dbReference>
<dbReference type="InterPro" id="IPR005950">
    <property type="entry name" value="ModA"/>
</dbReference>
<dbReference type="Proteomes" id="UP000070339">
    <property type="component" value="Unassembled WGS sequence"/>
</dbReference>
<evidence type="ECO:0000256" key="2">
    <source>
        <dbReference type="ARBA" id="ARBA00022723"/>
    </source>
</evidence>
<evidence type="ECO:0000313" key="5">
    <source>
        <dbReference type="EMBL" id="KXU16896.1"/>
    </source>
</evidence>
<dbReference type="Gene3D" id="3.40.190.10">
    <property type="entry name" value="Periplasmic binding protein-like II"/>
    <property type="match status" value="2"/>
</dbReference>
<protein>
    <submittedName>
        <fullName evidence="5">Molybdate ABC transporter, periplasmic molybdate-binding protein</fullName>
    </submittedName>
</protein>
<dbReference type="NCBIfam" id="TIGR01256">
    <property type="entry name" value="modA"/>
    <property type="match status" value="1"/>
</dbReference>
<keyword evidence="6" id="KW-1185">Reference proteome</keyword>
<dbReference type="PANTHER" id="PTHR30632">
    <property type="entry name" value="MOLYBDATE-BINDING PERIPLASMIC PROTEIN"/>
    <property type="match status" value="1"/>
</dbReference>
<dbReference type="Pfam" id="PF13531">
    <property type="entry name" value="SBP_bac_11"/>
    <property type="match status" value="1"/>
</dbReference>
<dbReference type="PIRSF" id="PIRSF004846">
    <property type="entry name" value="ModA"/>
    <property type="match status" value="1"/>
</dbReference>
<dbReference type="InterPro" id="IPR050682">
    <property type="entry name" value="ModA/WtpA"/>
</dbReference>
<organism evidence="5 6">
    <name type="scientific">Corynebacterium simulans</name>
    <dbReference type="NCBI Taxonomy" id="146827"/>
    <lineage>
        <taxon>Bacteria</taxon>
        <taxon>Bacillati</taxon>
        <taxon>Actinomycetota</taxon>
        <taxon>Actinomycetes</taxon>
        <taxon>Mycobacteriales</taxon>
        <taxon>Corynebacteriaceae</taxon>
        <taxon>Corynebacterium</taxon>
    </lineage>
</organism>
<comment type="similarity">
    <text evidence="1">Belongs to the bacterial solute-binding protein ModA family.</text>
</comment>
<feature type="chain" id="PRO_5045125829" evidence="4">
    <location>
        <begin position="29"/>
        <end position="244"/>
    </location>
</feature>
<accession>A0ABR5V5X1</accession>
<evidence type="ECO:0000313" key="6">
    <source>
        <dbReference type="Proteomes" id="UP000070339"/>
    </source>
</evidence>
<keyword evidence="3 4" id="KW-0732">Signal</keyword>
<dbReference type="EMBL" id="LTEB01000049">
    <property type="protein sequence ID" value="KXU16896.1"/>
    <property type="molecule type" value="Genomic_DNA"/>
</dbReference>
<name>A0ABR5V5X1_9CORY</name>
<comment type="caution">
    <text evidence="5">The sequence shown here is derived from an EMBL/GenBank/DDBJ whole genome shotgun (WGS) entry which is preliminary data.</text>
</comment>
<evidence type="ECO:0000256" key="1">
    <source>
        <dbReference type="ARBA" id="ARBA00009175"/>
    </source>
</evidence>
<evidence type="ECO:0000256" key="3">
    <source>
        <dbReference type="ARBA" id="ARBA00022729"/>
    </source>
</evidence>
<evidence type="ECO:0000256" key="4">
    <source>
        <dbReference type="SAM" id="SignalP"/>
    </source>
</evidence>
<dbReference type="PANTHER" id="PTHR30632:SF0">
    <property type="entry name" value="SULFATE-BINDING PROTEIN"/>
    <property type="match status" value="1"/>
</dbReference>
<dbReference type="PROSITE" id="PS51257">
    <property type="entry name" value="PROKAR_LIPOPROTEIN"/>
    <property type="match status" value="1"/>
</dbReference>
<gene>
    <name evidence="5" type="primary">modA</name>
    <name evidence="5" type="ORF">WM41_2462</name>
</gene>
<keyword evidence="2" id="KW-0479">Metal-binding</keyword>
<sequence>MVVKKSAAVCLAALAACALTGCALTGCASGGDKLNVFAASSTRVLNHELEAVTPMLINNGGSASLVEQIHQGAPADVLLTASQETMDKAVAAGDVEQPRVLATNSMVMVVPPGNPGHIHSVHDLDETDYFVRCDPSVPCGAIADKIMADQHLHVSADSKEGQVADVVGKVASGEADAGWVYSTDAAANPDLEVIPIEGAEKFRNQILGAVVKNSPHQDAASSLLDRLANDFDETWSRYGFVPAD</sequence>
<reference evidence="5 6" key="1">
    <citation type="journal article" date="2016" name="Int. J. Syst. Evol. Microbiol.">
        <title>Resolving the Complexity of Human Skin Metagenomes Using Single-Molecule Sequencing.</title>
        <authorList>
            <consortium name="NISC Comparative Sequencing Program"/>
            <person name="Tsai Y.C."/>
            <person name="Conlan S."/>
            <person name="Deming C."/>
            <person name="Segre J.A."/>
            <person name="Kong H.H."/>
            <person name="Korlach J."/>
            <person name="Oh J."/>
        </authorList>
    </citation>
    <scope>NUCLEOTIDE SEQUENCE [LARGE SCALE GENOMIC DNA]</scope>
    <source>
        <strain evidence="5 6">1B08</strain>
    </source>
</reference>
<feature type="signal peptide" evidence="4">
    <location>
        <begin position="1"/>
        <end position="28"/>
    </location>
</feature>